<feature type="domain" description="Aminoglycoside phosphotransferase" evidence="1">
    <location>
        <begin position="173"/>
        <end position="228"/>
    </location>
</feature>
<evidence type="ECO:0000259" key="1">
    <source>
        <dbReference type="Pfam" id="PF01636"/>
    </source>
</evidence>
<dbReference type="SUPFAM" id="SSF56112">
    <property type="entry name" value="Protein kinase-like (PK-like)"/>
    <property type="match status" value="1"/>
</dbReference>
<proteinExistence type="predicted"/>
<comment type="caution">
    <text evidence="2">The sequence shown here is derived from an EMBL/GenBank/DDBJ whole genome shotgun (WGS) entry which is preliminary data.</text>
</comment>
<name>A0A255E9Y1_9ACTN</name>
<dbReference type="EMBL" id="NMVJ01000012">
    <property type="protein sequence ID" value="OYN88378.1"/>
    <property type="molecule type" value="Genomic_DNA"/>
</dbReference>
<evidence type="ECO:0000313" key="3">
    <source>
        <dbReference type="Proteomes" id="UP000216300"/>
    </source>
</evidence>
<organism evidence="2 3">
    <name type="scientific">Parenemella sanctibonifatiensis</name>
    <dbReference type="NCBI Taxonomy" id="2016505"/>
    <lineage>
        <taxon>Bacteria</taxon>
        <taxon>Bacillati</taxon>
        <taxon>Actinomycetota</taxon>
        <taxon>Actinomycetes</taxon>
        <taxon>Propionibacteriales</taxon>
        <taxon>Propionibacteriaceae</taxon>
        <taxon>Parenemella</taxon>
    </lineage>
</organism>
<evidence type="ECO:0000313" key="2">
    <source>
        <dbReference type="EMBL" id="OYN88378.1"/>
    </source>
</evidence>
<dbReference type="Pfam" id="PF01636">
    <property type="entry name" value="APH"/>
    <property type="match status" value="1"/>
</dbReference>
<dbReference type="InterPro" id="IPR011009">
    <property type="entry name" value="Kinase-like_dom_sf"/>
</dbReference>
<dbReference type="Proteomes" id="UP000216300">
    <property type="component" value="Unassembled WGS sequence"/>
</dbReference>
<protein>
    <recommendedName>
        <fullName evidence="1">Aminoglycoside phosphotransferase domain-containing protein</fullName>
    </recommendedName>
</protein>
<gene>
    <name evidence="2" type="ORF">CGZ91_13835</name>
</gene>
<sequence>MTLSGSPTAWYIRQMTDVSNTLGSQSLKTPRSSADRLVCSLVDTDESALHALRQPATMLGLGDPVEIRIGRHRRSIVGLYPTTAIKCYYYQAQENQVREQASMRRWSHFQVVPDLLASGACMDGTPWIHMSRLAGQPMDVVELNVYGSGPPMDLGRILALLHWHQSVAADKVMPSTRCTAVHGHGDFGAHNVLVDSPHANATVTGLIDFEKSKVVCFMADLASYWAHCATGKAIHWKEFRESYALNAPKYIDLTAKHLHTHAAIFGDWAKRSLAHHDTERVLAAIDKLRSGLSRDA</sequence>
<keyword evidence="3" id="KW-1185">Reference proteome</keyword>
<accession>A0A255E9Y1</accession>
<reference evidence="2 3" key="1">
    <citation type="submission" date="2017-07" db="EMBL/GenBank/DDBJ databases">
        <title>Draft whole genome sequences of clinical Proprionibacteriaceae strains.</title>
        <authorList>
            <person name="Bernier A.-M."/>
            <person name="Bernard K."/>
            <person name="Domingo M.-C."/>
        </authorList>
    </citation>
    <scope>NUCLEOTIDE SEQUENCE [LARGE SCALE GENOMIC DNA]</scope>
    <source>
        <strain evidence="2 3">NML 150081</strain>
    </source>
</reference>
<dbReference type="InterPro" id="IPR002575">
    <property type="entry name" value="Aminoglycoside_PTrfase"/>
</dbReference>
<dbReference type="AlphaFoldDB" id="A0A255E9Y1"/>
<dbReference type="Gene3D" id="3.90.1200.10">
    <property type="match status" value="1"/>
</dbReference>